<keyword evidence="5" id="KW-1185">Reference proteome</keyword>
<evidence type="ECO:0000259" key="3">
    <source>
        <dbReference type="SMART" id="SM00093"/>
    </source>
</evidence>
<organism evidence="4 5">
    <name type="scientific">Pristionchus fissidentatus</name>
    <dbReference type="NCBI Taxonomy" id="1538716"/>
    <lineage>
        <taxon>Eukaryota</taxon>
        <taxon>Metazoa</taxon>
        <taxon>Ecdysozoa</taxon>
        <taxon>Nematoda</taxon>
        <taxon>Chromadorea</taxon>
        <taxon>Rhabditida</taxon>
        <taxon>Rhabditina</taxon>
        <taxon>Diplogasteromorpha</taxon>
        <taxon>Diplogasteroidea</taxon>
        <taxon>Neodiplogasteridae</taxon>
        <taxon>Pristionchus</taxon>
    </lineage>
</organism>
<dbReference type="InterPro" id="IPR000215">
    <property type="entry name" value="Serpin_fam"/>
</dbReference>
<dbReference type="GO" id="GO:0005615">
    <property type="term" value="C:extracellular space"/>
    <property type="evidence" value="ECO:0007669"/>
    <property type="project" value="InterPro"/>
</dbReference>
<dbReference type="InterPro" id="IPR023795">
    <property type="entry name" value="Serpin_CS"/>
</dbReference>
<feature type="domain" description="Serpin" evidence="3">
    <location>
        <begin position="14"/>
        <end position="365"/>
    </location>
</feature>
<evidence type="ECO:0000256" key="1">
    <source>
        <dbReference type="ARBA" id="ARBA00009500"/>
    </source>
</evidence>
<protein>
    <recommendedName>
        <fullName evidence="3">Serpin domain-containing protein</fullName>
    </recommendedName>
</protein>
<comment type="similarity">
    <text evidence="1 2">Belongs to the serpin family.</text>
</comment>
<dbReference type="Gene3D" id="3.30.497.10">
    <property type="entry name" value="Antithrombin, subunit I, domain 2"/>
    <property type="match status" value="1"/>
</dbReference>
<name>A0AAV5VSB3_9BILA</name>
<dbReference type="EMBL" id="BTSY01000004">
    <property type="protein sequence ID" value="GMT22331.1"/>
    <property type="molecule type" value="Genomic_DNA"/>
</dbReference>
<dbReference type="InterPro" id="IPR023796">
    <property type="entry name" value="Serpin_dom"/>
</dbReference>
<dbReference type="AlphaFoldDB" id="A0AAV5VSB3"/>
<comment type="caution">
    <text evidence="4">The sequence shown here is derived from an EMBL/GenBank/DDBJ whole genome shotgun (WGS) entry which is preliminary data.</text>
</comment>
<dbReference type="Proteomes" id="UP001432322">
    <property type="component" value="Unassembled WGS sequence"/>
</dbReference>
<dbReference type="InterPro" id="IPR036186">
    <property type="entry name" value="Serpin_sf"/>
</dbReference>
<dbReference type="SUPFAM" id="SSF56574">
    <property type="entry name" value="Serpins"/>
    <property type="match status" value="1"/>
</dbReference>
<dbReference type="InterPro" id="IPR042185">
    <property type="entry name" value="Serpin_sf_2"/>
</dbReference>
<sequence>MVCSTEVLSSSLALSLLRHSPSPSESFVLSPFSLNSAFSIIHDGSKGTTEKELTNLLLKGCTPADVTSYYSSLTLSLSRNNNTGVSFTSANRFYVDSSISLKKDYQKHVEDKYKMKVAGIKLRVKNEAAKEMNTFVEEATNGKIRDIIKADQISDDAMAILINAIHFLGNWKFPFNPISTNAYMKFKGLKGEREMDFMNHYAKNFPVNKQNQFGTALILPYKDENYRFFFLMPEETSNIEKMRNDLTGDKLITILKDAQSVYGDFTVPKFTIEPQLDGVSVLKKLGVSNLFADNADLSKISGTPLKVSKIQQKAVIEVNEEGSEAAAATMVEAVTESMRPHYVIDRPFLYGILRNEDLLFIGQFV</sequence>
<dbReference type="Pfam" id="PF00079">
    <property type="entry name" value="Serpin"/>
    <property type="match status" value="1"/>
</dbReference>
<evidence type="ECO:0000313" key="5">
    <source>
        <dbReference type="Proteomes" id="UP001432322"/>
    </source>
</evidence>
<accession>A0AAV5VSB3</accession>
<reference evidence="4" key="1">
    <citation type="submission" date="2023-10" db="EMBL/GenBank/DDBJ databases">
        <title>Genome assembly of Pristionchus species.</title>
        <authorList>
            <person name="Yoshida K."/>
            <person name="Sommer R.J."/>
        </authorList>
    </citation>
    <scope>NUCLEOTIDE SEQUENCE</scope>
    <source>
        <strain evidence="4">RS5133</strain>
    </source>
</reference>
<proteinExistence type="inferred from homology"/>
<gene>
    <name evidence="4" type="ORF">PFISCL1PPCAC_13628</name>
</gene>
<dbReference type="SMART" id="SM00093">
    <property type="entry name" value="SERPIN"/>
    <property type="match status" value="1"/>
</dbReference>
<dbReference type="PANTHER" id="PTHR11461:SF211">
    <property type="entry name" value="GH10112P-RELATED"/>
    <property type="match status" value="1"/>
</dbReference>
<dbReference type="PANTHER" id="PTHR11461">
    <property type="entry name" value="SERINE PROTEASE INHIBITOR, SERPIN"/>
    <property type="match status" value="1"/>
</dbReference>
<dbReference type="Gene3D" id="2.30.39.10">
    <property type="entry name" value="Alpha-1-antitrypsin, domain 1"/>
    <property type="match status" value="1"/>
</dbReference>
<evidence type="ECO:0000256" key="2">
    <source>
        <dbReference type="RuleBase" id="RU000411"/>
    </source>
</evidence>
<dbReference type="PROSITE" id="PS00284">
    <property type="entry name" value="SERPIN"/>
    <property type="match status" value="1"/>
</dbReference>
<dbReference type="GO" id="GO:0004867">
    <property type="term" value="F:serine-type endopeptidase inhibitor activity"/>
    <property type="evidence" value="ECO:0007669"/>
    <property type="project" value="InterPro"/>
</dbReference>
<dbReference type="InterPro" id="IPR042178">
    <property type="entry name" value="Serpin_sf_1"/>
</dbReference>
<evidence type="ECO:0000313" key="4">
    <source>
        <dbReference type="EMBL" id="GMT22331.1"/>
    </source>
</evidence>